<dbReference type="Proteomes" id="UP001500908">
    <property type="component" value="Unassembled WGS sequence"/>
</dbReference>
<evidence type="ECO:0000313" key="3">
    <source>
        <dbReference type="Proteomes" id="UP001500908"/>
    </source>
</evidence>
<organism evidence="2 3">
    <name type="scientific">Salinactinospora qingdaonensis</name>
    <dbReference type="NCBI Taxonomy" id="702744"/>
    <lineage>
        <taxon>Bacteria</taxon>
        <taxon>Bacillati</taxon>
        <taxon>Actinomycetota</taxon>
        <taxon>Actinomycetes</taxon>
        <taxon>Streptosporangiales</taxon>
        <taxon>Nocardiopsidaceae</taxon>
        <taxon>Salinactinospora</taxon>
    </lineage>
</organism>
<reference evidence="3" key="1">
    <citation type="journal article" date="2019" name="Int. J. Syst. Evol. Microbiol.">
        <title>The Global Catalogue of Microorganisms (GCM) 10K type strain sequencing project: providing services to taxonomists for standard genome sequencing and annotation.</title>
        <authorList>
            <consortium name="The Broad Institute Genomics Platform"/>
            <consortium name="The Broad Institute Genome Sequencing Center for Infectious Disease"/>
            <person name="Wu L."/>
            <person name="Ma J."/>
        </authorList>
    </citation>
    <scope>NUCLEOTIDE SEQUENCE [LARGE SCALE GENOMIC DNA]</scope>
    <source>
        <strain evidence="3">JCM 17137</strain>
    </source>
</reference>
<evidence type="ECO:0000313" key="2">
    <source>
        <dbReference type="EMBL" id="GAA3736820.1"/>
    </source>
</evidence>
<sequence length="70" mass="7449">MFGGSAPHAPAGACGGMRLWLEESMRPLPPLVPRSLRDLSSLGRAAAEVGQTPRRENLGVGQAPQRENWG</sequence>
<keyword evidence="3" id="KW-1185">Reference proteome</keyword>
<gene>
    <name evidence="2" type="ORF">GCM10022402_16170</name>
</gene>
<dbReference type="EMBL" id="BAABDD010000005">
    <property type="protein sequence ID" value="GAA3736820.1"/>
    <property type="molecule type" value="Genomic_DNA"/>
</dbReference>
<name>A0ABP7FIG4_9ACTN</name>
<feature type="region of interest" description="Disordered" evidence="1">
    <location>
        <begin position="43"/>
        <end position="70"/>
    </location>
</feature>
<evidence type="ECO:0000256" key="1">
    <source>
        <dbReference type="SAM" id="MobiDB-lite"/>
    </source>
</evidence>
<proteinExistence type="predicted"/>
<comment type="caution">
    <text evidence="2">The sequence shown here is derived from an EMBL/GenBank/DDBJ whole genome shotgun (WGS) entry which is preliminary data.</text>
</comment>
<protein>
    <submittedName>
        <fullName evidence="2">Uncharacterized protein</fullName>
    </submittedName>
</protein>
<accession>A0ABP7FIG4</accession>